<dbReference type="Gene3D" id="1.10.1420.10">
    <property type="match status" value="2"/>
</dbReference>
<evidence type="ECO:0000256" key="4">
    <source>
        <dbReference type="ARBA" id="ARBA00022763"/>
    </source>
</evidence>
<evidence type="ECO:0000256" key="1">
    <source>
        <dbReference type="ARBA" id="ARBA00006271"/>
    </source>
</evidence>
<dbReference type="EMBL" id="JPOS01000101">
    <property type="protein sequence ID" value="KGE84911.1"/>
    <property type="molecule type" value="Genomic_DNA"/>
</dbReference>
<feature type="binding site" evidence="9">
    <location>
        <begin position="623"/>
        <end position="630"/>
    </location>
    <ligand>
        <name>ATP</name>
        <dbReference type="ChEBI" id="CHEBI:30616"/>
    </ligand>
</feature>
<dbReference type="InterPro" id="IPR007860">
    <property type="entry name" value="DNA_mmatch_repair_MutS_con_dom"/>
</dbReference>
<keyword evidence="5 9" id="KW-0067">ATP-binding</keyword>
<dbReference type="InterPro" id="IPR045076">
    <property type="entry name" value="MutS"/>
</dbReference>
<dbReference type="FunFam" id="3.40.1170.10:FF:000001">
    <property type="entry name" value="DNA mismatch repair protein MutS"/>
    <property type="match status" value="1"/>
</dbReference>
<sequence length="882" mass="99185">MAKAKKTKGDGKVTPLMQQYFKVKSKHPDAILLFRVGDFYETFGEDAITASQVLGIVQTKRNNGGSDIELAGFPYHSMDLYLPRLVRAGYRVAICEQLEKPSPQKKIVRRGVTEIVTPGVAVDDKLLDHKSNNFLASLYFGKKDHVGVSFLDVSTGEFMVCEGSLTYADKLIQSFKPSEVLFPKDRQKDFLKQFGDKLYTFMLDEWVYTFDYAREKLLEHFEVQNLKGFGVEEMELGQVAAGATLHYLATTENKNLQHINAISRLQPDRYVWLDRFTIRNLELVYSNHETGVALIDVLDQTVSPMGARLLKKWVVLPLTIPSAIDNRLNIVDHFYKDTELEGALTQYIQQIGDLERLISKVPLGKINPREIKQVQRALELIRPIKETLQNSNLEQLAKIGEGLNPCALLRDEIEKRLIDDPPVNLSKGGVMADGFNEELDELRNIVNNSKDLLLGIQQREVENTSISSLKIGFNNVFGYYLEVTNKHKNKVPKEWMRKQTLTNSERYITDELKQLESKILGAEEKILALEEKLFSELVFTLADYIQPIQHNAALIARIDCLLGFAKVARKQNYCRPEINDGTVIDIKQGRHPVIEQQLSIDEPYVPNDVYLDTETQQVMMITGPNMAGKSALLRQTALIGLMAQMGSFVPAEKASIGLIDKVFTRVGASDNISSGESTFMVEMNETASIMNNISDRSLILLDEIGRGTSTYDGISIAWSIAEFLHNNGTARPKTLFATHYHELNELANKFERIKNFNIATREVGQKVIFLRKLVPGGSQHSFGIHVAKMAGMPRTIVERAAHILTQLEQKSINNEDNSNGAITAAKPDTGRISTETLQLSIFETVDPTAGKIKEALTDLNINNMTPIECMMKLNELKGLLEE</sequence>
<dbReference type="SUPFAM" id="SSF55271">
    <property type="entry name" value="DNA repair protein MutS, domain I"/>
    <property type="match status" value="1"/>
</dbReference>
<dbReference type="Gene3D" id="3.40.1170.10">
    <property type="entry name" value="DNA repair protein MutS, domain I"/>
    <property type="match status" value="1"/>
</dbReference>
<protein>
    <recommendedName>
        <fullName evidence="2 9">DNA mismatch repair protein MutS</fullName>
    </recommendedName>
</protein>
<dbReference type="STRING" id="1524460.IX84_31105"/>
<dbReference type="Gene3D" id="3.30.420.110">
    <property type="entry name" value="MutS, connector domain"/>
    <property type="match status" value="1"/>
</dbReference>
<reference evidence="12 13" key="1">
    <citation type="journal article" date="2014" name="Int. J. Syst. Evol. Microbiol.">
        <title>Phaeodactylibacter xiamenensis gen. nov., sp. nov., a member of the family Saprospiraceae isolated from the marine alga Phaeodactylum tricornutum.</title>
        <authorList>
            <person name="Chen Z.Jr."/>
            <person name="Lei X."/>
            <person name="Lai Q."/>
            <person name="Li Y."/>
            <person name="Zhang B."/>
            <person name="Zhang J."/>
            <person name="Zhang H."/>
            <person name="Yang L."/>
            <person name="Zheng W."/>
            <person name="Tian Y."/>
            <person name="Yu Z."/>
            <person name="Xu H.Jr."/>
            <person name="Zheng T."/>
        </authorList>
    </citation>
    <scope>NUCLEOTIDE SEQUENCE [LARGE SCALE GENOMIC DNA]</scope>
    <source>
        <strain evidence="12 13">KD52</strain>
    </source>
</reference>
<comment type="function">
    <text evidence="8 9">This protein is involved in the repair of mismatches in DNA. It is possible that it carries out the mismatch recognition step. This protein has a weak ATPase activity.</text>
</comment>
<name>A0A098RYJ4_9BACT</name>
<keyword evidence="3 9" id="KW-0547">Nucleotide-binding</keyword>
<keyword evidence="6 9" id="KW-0238">DNA-binding</keyword>
<evidence type="ECO:0000256" key="9">
    <source>
        <dbReference type="HAMAP-Rule" id="MF_00096"/>
    </source>
</evidence>
<dbReference type="InterPro" id="IPR036678">
    <property type="entry name" value="MutS_con_dom_sf"/>
</dbReference>
<keyword evidence="4 9" id="KW-0227">DNA damage</keyword>
<dbReference type="InterPro" id="IPR000432">
    <property type="entry name" value="DNA_mismatch_repair_MutS_C"/>
</dbReference>
<dbReference type="Pfam" id="PF01624">
    <property type="entry name" value="MutS_I"/>
    <property type="match status" value="1"/>
</dbReference>
<evidence type="ECO:0000259" key="11">
    <source>
        <dbReference type="PROSITE" id="PS00486"/>
    </source>
</evidence>
<evidence type="ECO:0000256" key="6">
    <source>
        <dbReference type="ARBA" id="ARBA00023125"/>
    </source>
</evidence>
<dbReference type="InterPro" id="IPR007695">
    <property type="entry name" value="DNA_mismatch_repair_MutS-lik_N"/>
</dbReference>
<dbReference type="Pfam" id="PF00488">
    <property type="entry name" value="MutS_V"/>
    <property type="match status" value="1"/>
</dbReference>
<dbReference type="CDD" id="cd03284">
    <property type="entry name" value="ABC_MutS1"/>
    <property type="match status" value="1"/>
</dbReference>
<comment type="similarity">
    <text evidence="1 9 10">Belongs to the DNA mismatch repair MutS family.</text>
</comment>
<dbReference type="Pfam" id="PF05188">
    <property type="entry name" value="MutS_II"/>
    <property type="match status" value="1"/>
</dbReference>
<dbReference type="SUPFAM" id="SSF53150">
    <property type="entry name" value="DNA repair protein MutS, domain II"/>
    <property type="match status" value="1"/>
</dbReference>
<comment type="caution">
    <text evidence="12">The sequence shown here is derived from an EMBL/GenBank/DDBJ whole genome shotgun (WGS) entry which is preliminary data.</text>
</comment>
<dbReference type="GO" id="GO:0006298">
    <property type="term" value="P:mismatch repair"/>
    <property type="evidence" value="ECO:0007669"/>
    <property type="project" value="UniProtKB-UniRule"/>
</dbReference>
<dbReference type="HAMAP" id="MF_00096">
    <property type="entry name" value="MutS"/>
    <property type="match status" value="1"/>
</dbReference>
<organism evidence="12 13">
    <name type="scientific">Phaeodactylibacter xiamenensis</name>
    <dbReference type="NCBI Taxonomy" id="1524460"/>
    <lineage>
        <taxon>Bacteria</taxon>
        <taxon>Pseudomonadati</taxon>
        <taxon>Bacteroidota</taxon>
        <taxon>Saprospiria</taxon>
        <taxon>Saprospirales</taxon>
        <taxon>Haliscomenobacteraceae</taxon>
        <taxon>Phaeodactylibacter</taxon>
    </lineage>
</organism>
<dbReference type="Proteomes" id="UP000029736">
    <property type="component" value="Unassembled WGS sequence"/>
</dbReference>
<evidence type="ECO:0000313" key="13">
    <source>
        <dbReference type="Proteomes" id="UP000029736"/>
    </source>
</evidence>
<dbReference type="GO" id="GO:0030983">
    <property type="term" value="F:mismatched DNA binding"/>
    <property type="evidence" value="ECO:0007669"/>
    <property type="project" value="InterPro"/>
</dbReference>
<evidence type="ECO:0000256" key="8">
    <source>
        <dbReference type="ARBA" id="ARBA00024647"/>
    </source>
</evidence>
<dbReference type="PIRSF" id="PIRSF037677">
    <property type="entry name" value="DNA_mis_repair_Msh6"/>
    <property type="match status" value="1"/>
</dbReference>
<dbReference type="Pfam" id="PF05190">
    <property type="entry name" value="MutS_IV"/>
    <property type="match status" value="1"/>
</dbReference>
<dbReference type="NCBIfam" id="NF003810">
    <property type="entry name" value="PRK05399.1"/>
    <property type="match status" value="1"/>
</dbReference>
<dbReference type="SUPFAM" id="SSF52540">
    <property type="entry name" value="P-loop containing nucleoside triphosphate hydrolases"/>
    <property type="match status" value="1"/>
</dbReference>
<dbReference type="InterPro" id="IPR007696">
    <property type="entry name" value="DNA_mismatch_repair_MutS_core"/>
</dbReference>
<dbReference type="GO" id="GO:0005829">
    <property type="term" value="C:cytosol"/>
    <property type="evidence" value="ECO:0007669"/>
    <property type="project" value="TreeGrafter"/>
</dbReference>
<dbReference type="GO" id="GO:0140664">
    <property type="term" value="F:ATP-dependent DNA damage sensor activity"/>
    <property type="evidence" value="ECO:0007669"/>
    <property type="project" value="InterPro"/>
</dbReference>
<dbReference type="PANTHER" id="PTHR11361:SF34">
    <property type="entry name" value="DNA MISMATCH REPAIR PROTEIN MSH1, MITOCHONDRIAL"/>
    <property type="match status" value="1"/>
</dbReference>
<evidence type="ECO:0000256" key="7">
    <source>
        <dbReference type="ARBA" id="ARBA00023204"/>
    </source>
</evidence>
<dbReference type="InterPro" id="IPR027417">
    <property type="entry name" value="P-loop_NTPase"/>
</dbReference>
<dbReference type="Gene3D" id="3.40.50.300">
    <property type="entry name" value="P-loop containing nucleotide triphosphate hydrolases"/>
    <property type="match status" value="1"/>
</dbReference>
<dbReference type="InterPro" id="IPR036187">
    <property type="entry name" value="DNA_mismatch_repair_MutS_sf"/>
</dbReference>
<evidence type="ECO:0000256" key="2">
    <source>
        <dbReference type="ARBA" id="ARBA00021982"/>
    </source>
</evidence>
<dbReference type="FunFam" id="3.40.50.300:FF:000870">
    <property type="entry name" value="MutS protein homolog 4"/>
    <property type="match status" value="1"/>
</dbReference>
<dbReference type="InterPro" id="IPR007861">
    <property type="entry name" value="DNA_mismatch_repair_MutS_clamp"/>
</dbReference>
<dbReference type="PANTHER" id="PTHR11361">
    <property type="entry name" value="DNA MISMATCH REPAIR PROTEIN MUTS FAMILY MEMBER"/>
    <property type="match status" value="1"/>
</dbReference>
<dbReference type="InterPro" id="IPR005748">
    <property type="entry name" value="DNA_mismatch_repair_MutS"/>
</dbReference>
<dbReference type="InterPro" id="IPR016151">
    <property type="entry name" value="DNA_mismatch_repair_MutS_N"/>
</dbReference>
<keyword evidence="13" id="KW-1185">Reference proteome</keyword>
<evidence type="ECO:0000256" key="10">
    <source>
        <dbReference type="RuleBase" id="RU003756"/>
    </source>
</evidence>
<dbReference type="SUPFAM" id="SSF48334">
    <property type="entry name" value="DNA repair protein MutS, domain III"/>
    <property type="match status" value="1"/>
</dbReference>
<dbReference type="InterPro" id="IPR017261">
    <property type="entry name" value="DNA_mismatch_repair_MutS/MSH"/>
</dbReference>
<dbReference type="GO" id="GO:0005524">
    <property type="term" value="F:ATP binding"/>
    <property type="evidence" value="ECO:0007669"/>
    <property type="project" value="UniProtKB-UniRule"/>
</dbReference>
<dbReference type="GO" id="GO:0003684">
    <property type="term" value="F:damaged DNA binding"/>
    <property type="evidence" value="ECO:0007669"/>
    <property type="project" value="UniProtKB-UniRule"/>
</dbReference>
<dbReference type="AlphaFoldDB" id="A0A098RYJ4"/>
<proteinExistence type="inferred from homology"/>
<evidence type="ECO:0000313" key="12">
    <source>
        <dbReference type="EMBL" id="KGE84911.1"/>
    </source>
</evidence>
<dbReference type="SMART" id="SM00533">
    <property type="entry name" value="MUTSd"/>
    <property type="match status" value="1"/>
</dbReference>
<dbReference type="NCBIfam" id="TIGR01070">
    <property type="entry name" value="mutS1"/>
    <property type="match status" value="1"/>
</dbReference>
<dbReference type="Pfam" id="PF05192">
    <property type="entry name" value="MutS_III"/>
    <property type="match status" value="1"/>
</dbReference>
<evidence type="ECO:0000256" key="3">
    <source>
        <dbReference type="ARBA" id="ARBA00022741"/>
    </source>
</evidence>
<accession>A0A098RYJ4</accession>
<gene>
    <name evidence="9" type="primary">mutS</name>
    <name evidence="12" type="ORF">IX84_31105</name>
</gene>
<dbReference type="SMART" id="SM00534">
    <property type="entry name" value="MUTSac"/>
    <property type="match status" value="1"/>
</dbReference>
<feature type="domain" description="DNA mismatch repair proteins mutS family" evidence="11">
    <location>
        <begin position="697"/>
        <end position="713"/>
    </location>
</feature>
<dbReference type="PROSITE" id="PS00486">
    <property type="entry name" value="DNA_MISMATCH_REPAIR_2"/>
    <property type="match status" value="1"/>
</dbReference>
<evidence type="ECO:0000256" key="5">
    <source>
        <dbReference type="ARBA" id="ARBA00022840"/>
    </source>
</evidence>
<keyword evidence="7 9" id="KW-0234">DNA repair</keyword>